<name>A0AA39PZT6_9AGAR</name>
<keyword evidence="2" id="KW-1185">Reference proteome</keyword>
<comment type="caution">
    <text evidence="1">The sequence shown here is derived from an EMBL/GenBank/DDBJ whole genome shotgun (WGS) entry which is preliminary data.</text>
</comment>
<dbReference type="EMBL" id="JAUEPU010000031">
    <property type="protein sequence ID" value="KAK0492158.1"/>
    <property type="molecule type" value="Genomic_DNA"/>
</dbReference>
<dbReference type="AlphaFoldDB" id="A0AA39PZT6"/>
<protein>
    <submittedName>
        <fullName evidence="1">Uncharacterized protein</fullName>
    </submittedName>
</protein>
<gene>
    <name evidence="1" type="ORF">EDD18DRAFT_1358222</name>
</gene>
<sequence length="64" mass="7077">MVIGVLFELQTVRCLGHGDIINNQHLDDQNSMIIAVEQLSAGMTSYNKRINTSLLHHGALVMQS</sequence>
<proteinExistence type="predicted"/>
<evidence type="ECO:0000313" key="2">
    <source>
        <dbReference type="Proteomes" id="UP001175228"/>
    </source>
</evidence>
<dbReference type="Proteomes" id="UP001175228">
    <property type="component" value="Unassembled WGS sequence"/>
</dbReference>
<organism evidence="1 2">
    <name type="scientific">Armillaria luteobubalina</name>
    <dbReference type="NCBI Taxonomy" id="153913"/>
    <lineage>
        <taxon>Eukaryota</taxon>
        <taxon>Fungi</taxon>
        <taxon>Dikarya</taxon>
        <taxon>Basidiomycota</taxon>
        <taxon>Agaricomycotina</taxon>
        <taxon>Agaricomycetes</taxon>
        <taxon>Agaricomycetidae</taxon>
        <taxon>Agaricales</taxon>
        <taxon>Marasmiineae</taxon>
        <taxon>Physalacriaceae</taxon>
        <taxon>Armillaria</taxon>
    </lineage>
</organism>
<reference evidence="1" key="1">
    <citation type="submission" date="2023-06" db="EMBL/GenBank/DDBJ databases">
        <authorList>
            <consortium name="Lawrence Berkeley National Laboratory"/>
            <person name="Ahrendt S."/>
            <person name="Sahu N."/>
            <person name="Indic B."/>
            <person name="Wong-Bajracharya J."/>
            <person name="Merenyi Z."/>
            <person name="Ke H.-M."/>
            <person name="Monk M."/>
            <person name="Kocsube S."/>
            <person name="Drula E."/>
            <person name="Lipzen A."/>
            <person name="Balint B."/>
            <person name="Henrissat B."/>
            <person name="Andreopoulos B."/>
            <person name="Martin F.M."/>
            <person name="Harder C.B."/>
            <person name="Rigling D."/>
            <person name="Ford K.L."/>
            <person name="Foster G.D."/>
            <person name="Pangilinan J."/>
            <person name="Papanicolaou A."/>
            <person name="Barry K."/>
            <person name="LaButti K."/>
            <person name="Viragh M."/>
            <person name="Koriabine M."/>
            <person name="Yan M."/>
            <person name="Riley R."/>
            <person name="Champramary S."/>
            <person name="Plett K.L."/>
            <person name="Tsai I.J."/>
            <person name="Slot J."/>
            <person name="Sipos G."/>
            <person name="Plett J."/>
            <person name="Nagy L.G."/>
            <person name="Grigoriev I.V."/>
        </authorList>
    </citation>
    <scope>NUCLEOTIDE SEQUENCE</scope>
    <source>
        <strain evidence="1">HWK02</strain>
    </source>
</reference>
<evidence type="ECO:0000313" key="1">
    <source>
        <dbReference type="EMBL" id="KAK0492158.1"/>
    </source>
</evidence>
<accession>A0AA39PZT6</accession>